<accession>A0A811L2T0</accession>
<evidence type="ECO:0000256" key="10">
    <source>
        <dbReference type="ARBA" id="ARBA00023002"/>
    </source>
</evidence>
<name>A0A811L2T0_9BILA</name>
<dbReference type="EMBL" id="CAJFDH010000005">
    <property type="protein sequence ID" value="CAD5223404.1"/>
    <property type="molecule type" value="Genomic_DNA"/>
</dbReference>
<evidence type="ECO:0000313" key="20">
    <source>
        <dbReference type="Proteomes" id="UP000614601"/>
    </source>
</evidence>
<organism evidence="19 20">
    <name type="scientific">Bursaphelenchus okinawaensis</name>
    <dbReference type="NCBI Taxonomy" id="465554"/>
    <lineage>
        <taxon>Eukaryota</taxon>
        <taxon>Metazoa</taxon>
        <taxon>Ecdysozoa</taxon>
        <taxon>Nematoda</taxon>
        <taxon>Chromadorea</taxon>
        <taxon>Rhabditida</taxon>
        <taxon>Tylenchina</taxon>
        <taxon>Tylenchomorpha</taxon>
        <taxon>Aphelenchoidea</taxon>
        <taxon>Aphelenchoididae</taxon>
        <taxon>Bursaphelenchus</taxon>
    </lineage>
</organism>
<feature type="region of interest" description="Disordered" evidence="17">
    <location>
        <begin position="419"/>
        <end position="477"/>
    </location>
</feature>
<evidence type="ECO:0000256" key="9">
    <source>
        <dbReference type="ARBA" id="ARBA00022964"/>
    </source>
</evidence>
<keyword evidence="9" id="KW-0223">Dioxygenase</keyword>
<keyword evidence="14" id="KW-0539">Nucleus</keyword>
<dbReference type="Pfam" id="PF21233">
    <property type="entry name" value="WHD_RIOX1"/>
    <property type="match status" value="1"/>
</dbReference>
<evidence type="ECO:0000256" key="14">
    <source>
        <dbReference type="ARBA" id="ARBA00023242"/>
    </source>
</evidence>
<dbReference type="AlphaFoldDB" id="A0A811L2T0"/>
<dbReference type="InterPro" id="IPR003347">
    <property type="entry name" value="JmjC_dom"/>
</dbReference>
<feature type="region of interest" description="Disordered" evidence="17">
    <location>
        <begin position="289"/>
        <end position="331"/>
    </location>
</feature>
<keyword evidence="10" id="KW-0560">Oxidoreductase</keyword>
<dbReference type="PANTHER" id="PTHR13096:SF8">
    <property type="entry name" value="RIBOSOMAL OXYGENASE 1"/>
    <property type="match status" value="1"/>
</dbReference>
<dbReference type="PANTHER" id="PTHR13096">
    <property type="entry name" value="MINA53 MYC INDUCED NUCLEAR ANTIGEN"/>
    <property type="match status" value="1"/>
</dbReference>
<feature type="region of interest" description="Disordered" evidence="17">
    <location>
        <begin position="346"/>
        <end position="389"/>
    </location>
</feature>
<feature type="region of interest" description="Disordered" evidence="17">
    <location>
        <begin position="1039"/>
        <end position="1077"/>
    </location>
</feature>
<dbReference type="GO" id="GO:0005730">
    <property type="term" value="C:nucleolus"/>
    <property type="evidence" value="ECO:0007669"/>
    <property type="project" value="TreeGrafter"/>
</dbReference>
<feature type="compositionally biased region" description="Acidic residues" evidence="17">
    <location>
        <begin position="246"/>
        <end position="275"/>
    </location>
</feature>
<evidence type="ECO:0000256" key="5">
    <source>
        <dbReference type="ARBA" id="ARBA00014940"/>
    </source>
</evidence>
<evidence type="ECO:0000256" key="2">
    <source>
        <dbReference type="ARBA" id="ARBA00004123"/>
    </source>
</evidence>
<dbReference type="InterPro" id="IPR039994">
    <property type="entry name" value="NO66-like"/>
</dbReference>
<dbReference type="PROSITE" id="PS51184">
    <property type="entry name" value="JMJC"/>
    <property type="match status" value="1"/>
</dbReference>
<feature type="region of interest" description="Disordered" evidence="17">
    <location>
        <begin position="90"/>
        <end position="135"/>
    </location>
</feature>
<evidence type="ECO:0000256" key="17">
    <source>
        <dbReference type="SAM" id="MobiDB-lite"/>
    </source>
</evidence>
<comment type="cofactor">
    <cofactor evidence="1">
        <name>Fe(2+)</name>
        <dbReference type="ChEBI" id="CHEBI:29033"/>
    </cofactor>
</comment>
<dbReference type="Gene3D" id="3.90.930.40">
    <property type="match status" value="1"/>
</dbReference>
<evidence type="ECO:0000256" key="1">
    <source>
        <dbReference type="ARBA" id="ARBA00001954"/>
    </source>
</evidence>
<keyword evidence="11" id="KW-0408">Iron</keyword>
<feature type="compositionally biased region" description="Low complexity" evidence="17">
    <location>
        <begin position="363"/>
        <end position="376"/>
    </location>
</feature>
<feature type="compositionally biased region" description="Basic residues" evidence="17">
    <location>
        <begin position="109"/>
        <end position="121"/>
    </location>
</feature>
<evidence type="ECO:0000256" key="8">
    <source>
        <dbReference type="ARBA" id="ARBA00022853"/>
    </source>
</evidence>
<feature type="compositionally biased region" description="Basic residues" evidence="17">
    <location>
        <begin position="1047"/>
        <end position="1059"/>
    </location>
</feature>
<dbReference type="InterPro" id="IPR049043">
    <property type="entry name" value="WHD_RIOX1"/>
</dbReference>
<evidence type="ECO:0000256" key="15">
    <source>
        <dbReference type="ARBA" id="ARBA00030632"/>
    </source>
</evidence>
<keyword evidence="12" id="KW-0805">Transcription regulation</keyword>
<dbReference type="Proteomes" id="UP000614601">
    <property type="component" value="Unassembled WGS sequence"/>
</dbReference>
<keyword evidence="20" id="KW-1185">Reference proteome</keyword>
<comment type="subcellular location">
    <subcellularLocation>
        <location evidence="2">Nucleus</location>
    </subcellularLocation>
</comment>
<dbReference type="Gene3D" id="2.60.120.650">
    <property type="entry name" value="Cupin"/>
    <property type="match status" value="1"/>
</dbReference>
<evidence type="ECO:0000256" key="3">
    <source>
        <dbReference type="ARBA" id="ARBA00010309"/>
    </source>
</evidence>
<feature type="compositionally biased region" description="Acidic residues" evidence="17">
    <location>
        <begin position="196"/>
        <end position="228"/>
    </location>
</feature>
<dbReference type="Proteomes" id="UP000783686">
    <property type="component" value="Unassembled WGS sequence"/>
</dbReference>
<proteinExistence type="inferred from homology"/>
<gene>
    <name evidence="19" type="ORF">BOKJ2_LOCUS10174</name>
</gene>
<reference evidence="19" key="1">
    <citation type="submission" date="2020-09" db="EMBL/GenBank/DDBJ databases">
        <authorList>
            <person name="Kikuchi T."/>
        </authorList>
    </citation>
    <scope>NUCLEOTIDE SEQUENCE</scope>
    <source>
        <strain evidence="19">SH1</strain>
    </source>
</reference>
<dbReference type="SUPFAM" id="SSF51197">
    <property type="entry name" value="Clavaminate synthase-like"/>
    <property type="match status" value="1"/>
</dbReference>
<feature type="domain" description="JmjC" evidence="18">
    <location>
        <begin position="646"/>
        <end position="788"/>
    </location>
</feature>
<dbReference type="GO" id="GO:0046872">
    <property type="term" value="F:metal ion binding"/>
    <property type="evidence" value="ECO:0007669"/>
    <property type="project" value="UniProtKB-KW"/>
</dbReference>
<comment type="similarity">
    <text evidence="3">Belongs to the ROX family. NO66 subfamily.</text>
</comment>
<evidence type="ECO:0000313" key="19">
    <source>
        <dbReference type="EMBL" id="CAD5223404.1"/>
    </source>
</evidence>
<keyword evidence="7" id="KW-0479">Metal-binding</keyword>
<protein>
    <recommendedName>
        <fullName evidence="5">Bifunctional lysine-specific demethylase and histidyl-hydroxylase NO66</fullName>
        <ecNumber evidence="4">1.14.11.27</ecNumber>
    </recommendedName>
    <alternativeName>
        <fullName evidence="15">Histone lysine demethylase NO66</fullName>
    </alternativeName>
</protein>
<dbReference type="GO" id="GO:0140680">
    <property type="term" value="F:histone H3K36me/H3K36me2 demethylase activity"/>
    <property type="evidence" value="ECO:0007669"/>
    <property type="project" value="UniProtKB-EC"/>
</dbReference>
<feature type="region of interest" description="Disordered" evidence="17">
    <location>
        <begin position="192"/>
        <end position="275"/>
    </location>
</feature>
<keyword evidence="8" id="KW-0156">Chromatin regulator</keyword>
<evidence type="ECO:0000256" key="6">
    <source>
        <dbReference type="ARBA" id="ARBA00022491"/>
    </source>
</evidence>
<comment type="caution">
    <text evidence="19">The sequence shown here is derived from an EMBL/GenBank/DDBJ whole genome shotgun (WGS) entry which is preliminary data.</text>
</comment>
<evidence type="ECO:0000256" key="12">
    <source>
        <dbReference type="ARBA" id="ARBA00023015"/>
    </source>
</evidence>
<evidence type="ECO:0000256" key="7">
    <source>
        <dbReference type="ARBA" id="ARBA00022723"/>
    </source>
</evidence>
<feature type="region of interest" description="Disordered" evidence="17">
    <location>
        <begin position="1"/>
        <end position="31"/>
    </location>
</feature>
<dbReference type="OrthoDB" id="425950at2759"/>
<evidence type="ECO:0000256" key="11">
    <source>
        <dbReference type="ARBA" id="ARBA00023004"/>
    </source>
</evidence>
<dbReference type="EMBL" id="CAJFCW020000005">
    <property type="protein sequence ID" value="CAG9117764.1"/>
    <property type="molecule type" value="Genomic_DNA"/>
</dbReference>
<keyword evidence="13" id="KW-0804">Transcription</keyword>
<feature type="compositionally biased region" description="Basic and acidic residues" evidence="17">
    <location>
        <begin position="15"/>
        <end position="31"/>
    </location>
</feature>
<comment type="catalytic activity">
    <reaction evidence="16">
        <text>N(6),N(6)-dimethyl-L-lysyl(36)-[histone H3] + 2 2-oxoglutarate + 2 O2 = L-lysyl(36)-[histone H3] + 2 formaldehyde + 2 succinate + 2 CO2</text>
        <dbReference type="Rhea" id="RHEA:42032"/>
        <dbReference type="Rhea" id="RHEA-COMP:9785"/>
        <dbReference type="Rhea" id="RHEA-COMP:9787"/>
        <dbReference type="ChEBI" id="CHEBI:15379"/>
        <dbReference type="ChEBI" id="CHEBI:16526"/>
        <dbReference type="ChEBI" id="CHEBI:16810"/>
        <dbReference type="ChEBI" id="CHEBI:16842"/>
        <dbReference type="ChEBI" id="CHEBI:29969"/>
        <dbReference type="ChEBI" id="CHEBI:30031"/>
        <dbReference type="ChEBI" id="CHEBI:61976"/>
        <dbReference type="EC" id="1.14.11.27"/>
    </reaction>
</comment>
<feature type="compositionally biased region" description="Acidic residues" evidence="17">
    <location>
        <begin position="289"/>
        <end position="304"/>
    </location>
</feature>
<evidence type="ECO:0000259" key="18">
    <source>
        <dbReference type="PROSITE" id="PS51184"/>
    </source>
</evidence>
<evidence type="ECO:0000256" key="16">
    <source>
        <dbReference type="ARBA" id="ARBA00047915"/>
    </source>
</evidence>
<evidence type="ECO:0000256" key="4">
    <source>
        <dbReference type="ARBA" id="ARBA00013246"/>
    </source>
</evidence>
<feature type="region of interest" description="Disordered" evidence="17">
    <location>
        <begin position="45"/>
        <end position="73"/>
    </location>
</feature>
<dbReference type="GO" id="GO:0032453">
    <property type="term" value="F:histone H3K4 demethylase activity"/>
    <property type="evidence" value="ECO:0007669"/>
    <property type="project" value="TreeGrafter"/>
</dbReference>
<keyword evidence="6" id="KW-0678">Repressor</keyword>
<dbReference type="EC" id="1.14.11.27" evidence="4"/>
<sequence length="1077" mass="122037">MGRHFETDLLALGRKQQEERRKLEQEKKKQWENVDKYVPIYELAKENGGENGQKAGPSKEIKKTNLRNDGLNGKGVSMAEIKKAAKNLSTNVVRDLAKVNGVKQENGDKKKKKKKPKKKNKQTNGTPVNGHGDIKGAEVLGEALTPIKRQGTRIAGRFIESSDSAMSVDSPARSDASFISLKDLKPSTFAKKLNFDDEEEEDSEDEEEVMEVEDEDGDFELDSEDESDVNFASRVASLMDSSAMEGDSEESGAEDEIFGPVDDLEEESEDLEDEDVFDEEDLDFIDDEAVEYEDDDGSESDLTDEESRITEMDTDEEIELGLKPKDAKKKNTSLVLKKEAAVAKRAQMKSEQYLKNTADESQKVNGKKVNGTNGVGSEDDEGRQESVKQNSAELLSAYGLLPQRKAKVAALFKEGMEFDYESTDDSDFDQDEADDDEDLEDADPVDEDEINDILMDNNDEEVEFEDEYEDSSEDDDEEMMHDIARRQHISPEGIVNEGIELEVAGFEVTEPGPTCVVIDRDLKKKWEGQKYELFGFNKGDEHSVNAAVKAFRWFIGPVGPQDFFQKIYARRMMIIQRKAKDYYSSVFPITDFHKLFQDNFLEYGVNANVAKYKNGQRTTHNGEGRITSGKVVQHFADGCSIQVVNPQSFNQNIHYICDQFQELFNCFVGANCYYTPKKTAGFAPHWDDIDAFLIQTAGRKHWKIYGPSDTDEIWPLESSGNFTAEEMTEREDTLVFDGWLEAGDILYLPRGYIHCATADKNVDSLHVTISLAQNFTYAEMMKEMATRLVESQTAMIPQVRKNLPINLAEICGVANINYDNEEQMEKKLLEPLDVFMEQQQLSVQAIIPAVVDMVVKQSLRRSLPPLLTHYEREHSIYGVSGQIPKVVEFGAQTEVRIIRKHTQRLMFQDEDVAFLVHRMHNSMVYEGRPETVVDVPEGFAPLIEILLNNYPEWSTVKELGSDLKINKAVCKFLYLEGLLLVNNGKSKARKMNVVVELPKNIIGVLKKKNTSLNESSDRKVSFSPDVKVKKFLKDQKFTEKKKEAKNHVKQGKIVKKKNQKPQGKTRSGNKKRSNKFK</sequence>
<dbReference type="Pfam" id="PF08007">
    <property type="entry name" value="JmjC_2"/>
    <property type="match status" value="1"/>
</dbReference>
<feature type="compositionally biased region" description="Basic residues" evidence="17">
    <location>
        <begin position="1067"/>
        <end position="1077"/>
    </location>
</feature>
<evidence type="ECO:0000256" key="13">
    <source>
        <dbReference type="ARBA" id="ARBA00023163"/>
    </source>
</evidence>